<dbReference type="Pfam" id="PF00651">
    <property type="entry name" value="BTB"/>
    <property type="match status" value="1"/>
</dbReference>
<sequence length="346" mass="39550">MASSVEVREVRNGFFRVRFIFDDSTTTKDEDGFFHIAFQLCGSQSSRKFFFCYKFFFIKTNSEPKIATTAIYVREIPSNANSEHDNDSESSEVNSSKRQKLDSSVSETGVNSPHHMWINYKNTLEETNLFKKSQGVWFRMFPLPSNVKRYDAITLSMDFGNISGGLAKLFLSQQLCDVEFKFKCGQSIGAHVAILSAGSPVFSVMFSSGFLESKMRKVAIDDIEIDIFKQLLHYLYSGGSPELKVGLMENIIHYQHLFEAADKYDVEALKTVCVGVMVILHKTFESATSNLIFSQFHSIPKLFEDSMDYFVKHSRKVCYQPEWLDFMKAHPELCMLVTQRIAGPRM</sequence>
<dbReference type="PANTHER" id="PTHR24413">
    <property type="entry name" value="SPECKLE-TYPE POZ PROTEIN"/>
    <property type="match status" value="1"/>
</dbReference>
<dbReference type="GO" id="GO:0005516">
    <property type="term" value="F:calmodulin binding"/>
    <property type="evidence" value="ECO:0007669"/>
    <property type="project" value="UniProtKB-ARBA"/>
</dbReference>
<gene>
    <name evidence="4" type="ORF">DAPPUDRAFT_223076</name>
</gene>
<dbReference type="CDD" id="cd18186">
    <property type="entry name" value="BTB_POZ_ZBTB_KLHL-like"/>
    <property type="match status" value="1"/>
</dbReference>
<dbReference type="PhylomeDB" id="E9G8L3"/>
<dbReference type="GO" id="GO:0005634">
    <property type="term" value="C:nucleus"/>
    <property type="evidence" value="ECO:0000318"/>
    <property type="project" value="GO_Central"/>
</dbReference>
<dbReference type="GO" id="GO:0042542">
    <property type="term" value="P:response to hydrogen peroxide"/>
    <property type="evidence" value="ECO:0007669"/>
    <property type="project" value="UniProtKB-ARBA"/>
</dbReference>
<dbReference type="EMBL" id="GL732535">
    <property type="protein sequence ID" value="EFX84248.1"/>
    <property type="molecule type" value="Genomic_DNA"/>
</dbReference>
<dbReference type="SUPFAM" id="SSF54695">
    <property type="entry name" value="POZ domain"/>
    <property type="match status" value="1"/>
</dbReference>
<keyword evidence="1" id="KW-0479">Metal-binding</keyword>
<name>E9G8L3_DAPPU</name>
<dbReference type="GO" id="GO:0031625">
    <property type="term" value="F:ubiquitin protein ligase binding"/>
    <property type="evidence" value="ECO:0000318"/>
    <property type="project" value="GO_Central"/>
</dbReference>
<dbReference type="Gene3D" id="3.30.710.10">
    <property type="entry name" value="Potassium Channel Kv1.1, Chain A"/>
    <property type="match status" value="1"/>
</dbReference>
<dbReference type="FunFam" id="1.25.40.420:FF:000012">
    <property type="entry name" value="BTB/POZ and TAZ domain-containing protein 2"/>
    <property type="match status" value="1"/>
</dbReference>
<dbReference type="InterPro" id="IPR000210">
    <property type="entry name" value="BTB/POZ_dom"/>
</dbReference>
<dbReference type="GO" id="GO:0046872">
    <property type="term" value="F:metal ion binding"/>
    <property type="evidence" value="ECO:0007669"/>
    <property type="project" value="UniProtKB-KW"/>
</dbReference>
<evidence type="ECO:0000259" key="3">
    <source>
        <dbReference type="PROSITE" id="PS50097"/>
    </source>
</evidence>
<dbReference type="eggNOG" id="KOG1987">
    <property type="taxonomic scope" value="Eukaryota"/>
</dbReference>
<dbReference type="SMART" id="SM00225">
    <property type="entry name" value="BTB"/>
    <property type="match status" value="1"/>
</dbReference>
<dbReference type="GO" id="GO:0043161">
    <property type="term" value="P:proteasome-mediated ubiquitin-dependent protein catabolic process"/>
    <property type="evidence" value="ECO:0000318"/>
    <property type="project" value="GO_Central"/>
</dbReference>
<proteinExistence type="predicted"/>
<dbReference type="InParanoid" id="E9G8L3"/>
<dbReference type="OrthoDB" id="6161449at2759"/>
<dbReference type="Proteomes" id="UP000000305">
    <property type="component" value="Unassembled WGS sequence"/>
</dbReference>
<accession>E9G8L3</accession>
<dbReference type="GO" id="GO:0009751">
    <property type="term" value="P:response to salicylic acid"/>
    <property type="evidence" value="ECO:0007669"/>
    <property type="project" value="UniProtKB-ARBA"/>
</dbReference>
<dbReference type="KEGG" id="dpx:DAPPUDRAFT_223076"/>
<evidence type="ECO:0000313" key="5">
    <source>
        <dbReference type="Proteomes" id="UP000000305"/>
    </source>
</evidence>
<feature type="domain" description="BTB" evidence="3">
    <location>
        <begin position="176"/>
        <end position="238"/>
    </location>
</feature>
<keyword evidence="5" id="KW-1185">Reference proteome</keyword>
<dbReference type="PROSITE" id="PS50097">
    <property type="entry name" value="BTB"/>
    <property type="match status" value="1"/>
</dbReference>
<feature type="region of interest" description="Disordered" evidence="2">
    <location>
        <begin position="80"/>
        <end position="110"/>
    </location>
</feature>
<organism evidence="4 5">
    <name type="scientific">Daphnia pulex</name>
    <name type="common">Water flea</name>
    <dbReference type="NCBI Taxonomy" id="6669"/>
    <lineage>
        <taxon>Eukaryota</taxon>
        <taxon>Metazoa</taxon>
        <taxon>Ecdysozoa</taxon>
        <taxon>Arthropoda</taxon>
        <taxon>Crustacea</taxon>
        <taxon>Branchiopoda</taxon>
        <taxon>Diplostraca</taxon>
        <taxon>Cladocera</taxon>
        <taxon>Anomopoda</taxon>
        <taxon>Daphniidae</taxon>
        <taxon>Daphnia</taxon>
    </lineage>
</organism>
<dbReference type="AlphaFoldDB" id="E9G8L3"/>
<protein>
    <recommendedName>
        <fullName evidence="3">BTB domain-containing protein</fullName>
    </recommendedName>
</protein>
<dbReference type="InterPro" id="IPR011333">
    <property type="entry name" value="SKP1/BTB/POZ_sf"/>
</dbReference>
<dbReference type="GO" id="GO:0030162">
    <property type="term" value="P:regulation of proteolysis"/>
    <property type="evidence" value="ECO:0000318"/>
    <property type="project" value="GO_Central"/>
</dbReference>
<dbReference type="GO" id="GO:0005737">
    <property type="term" value="C:cytoplasm"/>
    <property type="evidence" value="ECO:0000318"/>
    <property type="project" value="GO_Central"/>
</dbReference>
<reference evidence="4 5" key="1">
    <citation type="journal article" date="2011" name="Science">
        <title>The ecoresponsive genome of Daphnia pulex.</title>
        <authorList>
            <person name="Colbourne J.K."/>
            <person name="Pfrender M.E."/>
            <person name="Gilbert D."/>
            <person name="Thomas W.K."/>
            <person name="Tucker A."/>
            <person name="Oakley T.H."/>
            <person name="Tokishita S."/>
            <person name="Aerts A."/>
            <person name="Arnold G.J."/>
            <person name="Basu M.K."/>
            <person name="Bauer D.J."/>
            <person name="Caceres C.E."/>
            <person name="Carmel L."/>
            <person name="Casola C."/>
            <person name="Choi J.H."/>
            <person name="Detter J.C."/>
            <person name="Dong Q."/>
            <person name="Dusheyko S."/>
            <person name="Eads B.D."/>
            <person name="Frohlich T."/>
            <person name="Geiler-Samerotte K.A."/>
            <person name="Gerlach D."/>
            <person name="Hatcher P."/>
            <person name="Jogdeo S."/>
            <person name="Krijgsveld J."/>
            <person name="Kriventseva E.V."/>
            <person name="Kultz D."/>
            <person name="Laforsch C."/>
            <person name="Lindquist E."/>
            <person name="Lopez J."/>
            <person name="Manak J.R."/>
            <person name="Muller J."/>
            <person name="Pangilinan J."/>
            <person name="Patwardhan R.P."/>
            <person name="Pitluck S."/>
            <person name="Pritham E.J."/>
            <person name="Rechtsteiner A."/>
            <person name="Rho M."/>
            <person name="Rogozin I.B."/>
            <person name="Sakarya O."/>
            <person name="Salamov A."/>
            <person name="Schaack S."/>
            <person name="Shapiro H."/>
            <person name="Shiga Y."/>
            <person name="Skalitzky C."/>
            <person name="Smith Z."/>
            <person name="Souvorov A."/>
            <person name="Sung W."/>
            <person name="Tang Z."/>
            <person name="Tsuchiya D."/>
            <person name="Tu H."/>
            <person name="Vos H."/>
            <person name="Wang M."/>
            <person name="Wolf Y.I."/>
            <person name="Yamagata H."/>
            <person name="Yamada T."/>
            <person name="Ye Y."/>
            <person name="Shaw J.R."/>
            <person name="Andrews J."/>
            <person name="Crease T.J."/>
            <person name="Tang H."/>
            <person name="Lucas S.M."/>
            <person name="Robertson H.M."/>
            <person name="Bork P."/>
            <person name="Koonin E.V."/>
            <person name="Zdobnov E.M."/>
            <person name="Grigoriev I.V."/>
            <person name="Lynch M."/>
            <person name="Boore J.L."/>
        </authorList>
    </citation>
    <scope>NUCLEOTIDE SEQUENCE [LARGE SCALE GENOMIC DNA]</scope>
</reference>
<evidence type="ECO:0000256" key="2">
    <source>
        <dbReference type="SAM" id="MobiDB-lite"/>
    </source>
</evidence>
<dbReference type="Gene3D" id="1.25.40.420">
    <property type="match status" value="1"/>
</dbReference>
<dbReference type="HOGENOM" id="CLU_050585_1_0_1"/>
<evidence type="ECO:0000256" key="1">
    <source>
        <dbReference type="ARBA" id="ARBA00022723"/>
    </source>
</evidence>
<evidence type="ECO:0000313" key="4">
    <source>
        <dbReference type="EMBL" id="EFX84248.1"/>
    </source>
</evidence>